<protein>
    <submittedName>
        <fullName evidence="2">Acyltransferase</fullName>
    </submittedName>
</protein>
<feature type="transmembrane region" description="Helical" evidence="1">
    <location>
        <begin position="12"/>
        <end position="31"/>
    </location>
</feature>
<reference evidence="2 3" key="1">
    <citation type="submission" date="2019-10" db="EMBL/GenBank/DDBJ databases">
        <title>Draft genome sequences of Lactobacillus strains.</title>
        <authorList>
            <person name="Cho G.-S."/>
            <person name="Fagbemigun O."/>
            <person name="Brinks E."/>
            <person name="Franz C.M.A.P."/>
        </authorList>
    </citation>
    <scope>NUCLEOTIDE SEQUENCE [LARGE SCALE GENOMIC DNA]</scope>
    <source>
        <strain evidence="2 3">313</strain>
    </source>
</reference>
<name>A0A6A7K186_LACHE</name>
<proteinExistence type="predicted"/>
<keyword evidence="2" id="KW-0808">Transferase</keyword>
<organism evidence="2 3">
    <name type="scientific">Lactobacillus helveticus</name>
    <name type="common">Lactobacillus suntoryeus</name>
    <dbReference type="NCBI Taxonomy" id="1587"/>
    <lineage>
        <taxon>Bacteria</taxon>
        <taxon>Bacillati</taxon>
        <taxon>Bacillota</taxon>
        <taxon>Bacilli</taxon>
        <taxon>Lactobacillales</taxon>
        <taxon>Lactobacillaceae</taxon>
        <taxon>Lactobacillus</taxon>
    </lineage>
</organism>
<dbReference type="AlphaFoldDB" id="A0A6A7K186"/>
<keyword evidence="2" id="KW-0012">Acyltransferase</keyword>
<evidence type="ECO:0000313" key="3">
    <source>
        <dbReference type="Proteomes" id="UP000430466"/>
    </source>
</evidence>
<dbReference type="GO" id="GO:0016746">
    <property type="term" value="F:acyltransferase activity"/>
    <property type="evidence" value="ECO:0007669"/>
    <property type="project" value="UniProtKB-KW"/>
</dbReference>
<dbReference type="Proteomes" id="UP000430466">
    <property type="component" value="Unassembled WGS sequence"/>
</dbReference>
<feature type="transmembrane region" description="Helical" evidence="1">
    <location>
        <begin position="64"/>
        <end position="84"/>
    </location>
</feature>
<comment type="caution">
    <text evidence="2">The sequence shown here is derived from an EMBL/GenBank/DDBJ whole genome shotgun (WGS) entry which is preliminary data.</text>
</comment>
<evidence type="ECO:0000313" key="2">
    <source>
        <dbReference type="EMBL" id="MPW14303.1"/>
    </source>
</evidence>
<keyword evidence="1" id="KW-0812">Transmembrane</keyword>
<accession>A0A6A7K186</accession>
<keyword evidence="1" id="KW-1133">Transmembrane helix</keyword>
<dbReference type="EMBL" id="WHOE01000027">
    <property type="protein sequence ID" value="MPW14303.1"/>
    <property type="molecule type" value="Genomic_DNA"/>
</dbReference>
<evidence type="ECO:0000256" key="1">
    <source>
        <dbReference type="SAM" id="Phobius"/>
    </source>
</evidence>
<sequence length="93" mass="10901">MIKMNIIVKNIFKVVGIGCICIMLYFVFSLWTHVRLHTIELIFGIKMNLTVNNGVSLTMTNNSWFWLLSLAIWILIFTMAKVFALKGEKYERR</sequence>
<keyword evidence="1" id="KW-0472">Membrane</keyword>
<gene>
    <name evidence="2" type="ORF">GDZ32_04710</name>
</gene>